<dbReference type="EMBL" id="BPLQ01002577">
    <property type="protein sequence ID" value="GIX94166.1"/>
    <property type="molecule type" value="Genomic_DNA"/>
</dbReference>
<comment type="caution">
    <text evidence="1">The sequence shown here is derived from an EMBL/GenBank/DDBJ whole genome shotgun (WGS) entry which is preliminary data.</text>
</comment>
<proteinExistence type="predicted"/>
<evidence type="ECO:0000313" key="1">
    <source>
        <dbReference type="EMBL" id="GIX94166.1"/>
    </source>
</evidence>
<organism evidence="1 2">
    <name type="scientific">Caerostris darwini</name>
    <dbReference type="NCBI Taxonomy" id="1538125"/>
    <lineage>
        <taxon>Eukaryota</taxon>
        <taxon>Metazoa</taxon>
        <taxon>Ecdysozoa</taxon>
        <taxon>Arthropoda</taxon>
        <taxon>Chelicerata</taxon>
        <taxon>Arachnida</taxon>
        <taxon>Araneae</taxon>
        <taxon>Araneomorphae</taxon>
        <taxon>Entelegynae</taxon>
        <taxon>Araneoidea</taxon>
        <taxon>Araneidae</taxon>
        <taxon>Caerostris</taxon>
    </lineage>
</organism>
<dbReference type="AlphaFoldDB" id="A0AAV4PEM0"/>
<dbReference type="Proteomes" id="UP001054837">
    <property type="component" value="Unassembled WGS sequence"/>
</dbReference>
<protein>
    <submittedName>
        <fullName evidence="1">Uncharacterized protein</fullName>
    </submittedName>
</protein>
<gene>
    <name evidence="1" type="ORF">CDAR_485211</name>
</gene>
<evidence type="ECO:0000313" key="2">
    <source>
        <dbReference type="Proteomes" id="UP001054837"/>
    </source>
</evidence>
<keyword evidence="2" id="KW-1185">Reference proteome</keyword>
<accession>A0AAV4PEM0</accession>
<reference evidence="1 2" key="1">
    <citation type="submission" date="2021-06" db="EMBL/GenBank/DDBJ databases">
        <title>Caerostris darwini draft genome.</title>
        <authorList>
            <person name="Kono N."/>
            <person name="Arakawa K."/>
        </authorList>
    </citation>
    <scope>NUCLEOTIDE SEQUENCE [LARGE SCALE GENOMIC DNA]</scope>
</reference>
<name>A0AAV4PEM0_9ARAC</name>
<sequence>MANVGNLSPGTSNGKTGISNRLEIEMVAVPIELCSVYLKIFEGDQIIPRRLHSLVPQHVFFEWMEDFELPARADPRNRPWLDDG</sequence>